<protein>
    <submittedName>
        <fullName evidence="1">L-2-amino-thiazoline-4-carboxylic acid hydrolase</fullName>
    </submittedName>
</protein>
<dbReference type="Pfam" id="PF14196">
    <property type="entry name" value="ATC_hydrolase"/>
    <property type="match status" value="1"/>
</dbReference>
<keyword evidence="2" id="KW-1185">Reference proteome</keyword>
<gene>
    <name evidence="1" type="ORF">NE663_05700</name>
</gene>
<accession>A0ABT1SKY1</accession>
<reference evidence="1 2" key="1">
    <citation type="submission" date="2022-06" db="EMBL/GenBank/DDBJ databases">
        <title>Isolation of gut microbiota from human fecal samples.</title>
        <authorList>
            <person name="Pamer E.G."/>
            <person name="Barat B."/>
            <person name="Waligurski E."/>
            <person name="Medina S."/>
            <person name="Paddock L."/>
            <person name="Mostad J."/>
        </authorList>
    </citation>
    <scope>NUCLEOTIDE SEQUENCE [LARGE SCALE GENOMIC DNA]</scope>
    <source>
        <strain evidence="1 2">DFI.6.1</strain>
    </source>
</reference>
<dbReference type="Proteomes" id="UP001524435">
    <property type="component" value="Unassembled WGS sequence"/>
</dbReference>
<evidence type="ECO:0000313" key="2">
    <source>
        <dbReference type="Proteomes" id="UP001524435"/>
    </source>
</evidence>
<dbReference type="EMBL" id="JANGCH010000006">
    <property type="protein sequence ID" value="MCQ5121755.1"/>
    <property type="molecule type" value="Genomic_DNA"/>
</dbReference>
<organism evidence="1 2">
    <name type="scientific">Massilicoli timonensis</name>
    <dbReference type="NCBI Taxonomy" id="2015901"/>
    <lineage>
        <taxon>Bacteria</taxon>
        <taxon>Bacillati</taxon>
        <taxon>Bacillota</taxon>
        <taxon>Erysipelotrichia</taxon>
        <taxon>Erysipelotrichales</taxon>
        <taxon>Erysipelotrichaceae</taxon>
        <taxon>Massilicoli</taxon>
    </lineage>
</organism>
<dbReference type="InterPro" id="IPR026002">
    <property type="entry name" value="ATC_hydrolase-like"/>
</dbReference>
<keyword evidence="1" id="KW-0378">Hydrolase</keyword>
<comment type="caution">
    <text evidence="1">The sequence shown here is derived from an EMBL/GenBank/DDBJ whole genome shotgun (WGS) entry which is preliminary data.</text>
</comment>
<dbReference type="GO" id="GO:0016787">
    <property type="term" value="F:hydrolase activity"/>
    <property type="evidence" value="ECO:0007669"/>
    <property type="project" value="UniProtKB-KW"/>
</dbReference>
<sequence>MAVYKAMNGAMSHEQFGEMVTATMQAPLIKKAFGSKNPFDMEYQKKKVEKDRIANTISDSEFNWMTETIPGRDTDEYTINYHRCGLCALGKQEHLEELIPYMCAMDFISVDLMGGVLYRTGTLAEGAEKCDFYVCKKDSKWDKERKYGQQAELQKQGGLGKWNM</sequence>
<proteinExistence type="predicted"/>
<dbReference type="RefSeq" id="WP_256197679.1">
    <property type="nucleotide sequence ID" value="NZ_JANGCH010000006.1"/>
</dbReference>
<evidence type="ECO:0000313" key="1">
    <source>
        <dbReference type="EMBL" id="MCQ5121755.1"/>
    </source>
</evidence>
<name>A0ABT1SKY1_9FIRM</name>